<reference evidence="3 4" key="2">
    <citation type="journal article" date="2009" name="Genome Res.">
        <title>Ortho-proteogenomics: multiple proteomes investigation through orthology and a new MS-based protocol.</title>
        <authorList>
            <person name="Gallien S."/>
            <person name="Perrodou E."/>
            <person name="Carapito C."/>
            <person name="Deshayes C."/>
            <person name="Reyrat J.M."/>
            <person name="Van Dorsselaer A."/>
            <person name="Poch O."/>
            <person name="Schaeffer C."/>
            <person name="Lecompte O."/>
        </authorList>
    </citation>
    <scope>NUCLEOTIDE SEQUENCE [LARGE SCALE GENOMIC DNA]</scope>
    <source>
        <strain evidence="4">ATCC 700084 / mc(2)155</strain>
    </source>
</reference>
<accession>I7G551</accession>
<feature type="signal peptide" evidence="1">
    <location>
        <begin position="1"/>
        <end position="46"/>
    </location>
</feature>
<sequence>MTVHPPLVKAARQDTRMRGNERAAVRVLRAFTALTAVLAVAHAAHADPMPPNANQAPVVRKVFDQPSNVRGKVVQAVTVSYPPGSRSAPHHHAKSAFIMAYVISGAIRSEVEGAQPARIYHAGETWSESPGAHHTISENVSATEPAELLAVFLLDAGDGPRTTDDPTR</sequence>
<dbReference type="EMBL" id="CP001663">
    <property type="protein sequence ID" value="AFP40767.1"/>
    <property type="molecule type" value="Genomic_DNA"/>
</dbReference>
<feature type="domain" description="Cupin type-2" evidence="2">
    <location>
        <begin position="78"/>
        <end position="152"/>
    </location>
</feature>
<dbReference type="AlphaFoldDB" id="I7G551"/>
<feature type="chain" id="PRO_5003709582" evidence="1">
    <location>
        <begin position="47"/>
        <end position="168"/>
    </location>
</feature>
<dbReference type="InterPro" id="IPR011051">
    <property type="entry name" value="RmlC_Cupin_sf"/>
</dbReference>
<dbReference type="Pfam" id="PF07883">
    <property type="entry name" value="Cupin_2"/>
    <property type="match status" value="1"/>
</dbReference>
<evidence type="ECO:0000259" key="2">
    <source>
        <dbReference type="Pfam" id="PF07883"/>
    </source>
</evidence>
<name>I7G551_MYCS2</name>
<dbReference type="PATRIC" id="fig|246196.56.peg.4412"/>
<reference evidence="3 4" key="1">
    <citation type="journal article" date="2007" name="Genome Biol.">
        <title>Interrupted coding sequences in Mycobacterium smegmatis: authentic mutations or sequencing errors?</title>
        <authorList>
            <person name="Deshayes C."/>
            <person name="Perrodou E."/>
            <person name="Gallien S."/>
            <person name="Euphrasie D."/>
            <person name="Schaeffer C."/>
            <person name="Van-Dorsselaer A."/>
            <person name="Poch O."/>
            <person name="Lecompte O."/>
            <person name="Reyrat J.M."/>
        </authorList>
    </citation>
    <scope>NUCLEOTIDE SEQUENCE [LARGE SCALE GENOMIC DNA]</scope>
    <source>
        <strain evidence="4">ATCC 700084 / mc(2)155</strain>
    </source>
</reference>
<evidence type="ECO:0000313" key="4">
    <source>
        <dbReference type="Proteomes" id="UP000006158"/>
    </source>
</evidence>
<dbReference type="InterPro" id="IPR014710">
    <property type="entry name" value="RmlC-like_jellyroll"/>
</dbReference>
<evidence type="ECO:0000256" key="1">
    <source>
        <dbReference type="SAM" id="SignalP"/>
    </source>
</evidence>
<dbReference type="Gene3D" id="2.60.120.10">
    <property type="entry name" value="Jelly Rolls"/>
    <property type="match status" value="1"/>
</dbReference>
<proteinExistence type="predicted"/>
<dbReference type="PANTHER" id="PTHR38599">
    <property type="entry name" value="CUPIN DOMAIN PROTEIN (AFU_ORTHOLOGUE AFUA_3G13620)"/>
    <property type="match status" value="1"/>
</dbReference>
<dbReference type="CDD" id="cd02234">
    <property type="entry name" value="cupin_BLR7677-like"/>
    <property type="match status" value="1"/>
</dbReference>
<gene>
    <name evidence="3" type="ordered locus">MSMEI_4311</name>
</gene>
<protein>
    <submittedName>
        <fullName evidence="3">Cupin 2, conserved barrel</fullName>
    </submittedName>
</protein>
<evidence type="ECO:0000313" key="3">
    <source>
        <dbReference type="EMBL" id="AFP40767.1"/>
    </source>
</evidence>
<keyword evidence="1" id="KW-0732">Signal</keyword>
<organism evidence="3 4">
    <name type="scientific">Mycolicibacterium smegmatis (strain ATCC 700084 / mc(2)155)</name>
    <name type="common">Mycobacterium smegmatis</name>
    <dbReference type="NCBI Taxonomy" id="246196"/>
    <lineage>
        <taxon>Bacteria</taxon>
        <taxon>Bacillati</taxon>
        <taxon>Actinomycetota</taxon>
        <taxon>Actinomycetes</taxon>
        <taxon>Mycobacteriales</taxon>
        <taxon>Mycobacteriaceae</taxon>
        <taxon>Mycolicibacterium</taxon>
    </lineage>
</organism>
<dbReference type="KEGG" id="msg:MSMEI_4311"/>
<dbReference type="SUPFAM" id="SSF51182">
    <property type="entry name" value="RmlC-like cupins"/>
    <property type="match status" value="1"/>
</dbReference>
<dbReference type="PANTHER" id="PTHR38599:SF1">
    <property type="entry name" value="CUPIN DOMAIN PROTEIN (AFU_ORTHOLOGUE AFUA_3G13620)"/>
    <property type="match status" value="1"/>
</dbReference>
<dbReference type="InterPro" id="IPR013096">
    <property type="entry name" value="Cupin_2"/>
</dbReference>
<dbReference type="Proteomes" id="UP000006158">
    <property type="component" value="Chromosome"/>
</dbReference>